<dbReference type="PANTHER" id="PTHR43133:SF62">
    <property type="entry name" value="RNA POLYMERASE SIGMA FACTOR SIGZ"/>
    <property type="match status" value="1"/>
</dbReference>
<evidence type="ECO:0000259" key="6">
    <source>
        <dbReference type="Pfam" id="PF08281"/>
    </source>
</evidence>
<organism evidence="7 8">
    <name type="scientific">Vibrio amylolyticus</name>
    <dbReference type="NCBI Taxonomy" id="2847292"/>
    <lineage>
        <taxon>Bacteria</taxon>
        <taxon>Pseudomonadati</taxon>
        <taxon>Pseudomonadota</taxon>
        <taxon>Gammaproteobacteria</taxon>
        <taxon>Vibrionales</taxon>
        <taxon>Vibrionaceae</taxon>
        <taxon>Vibrio</taxon>
    </lineage>
</organism>
<accession>A0A9X1XLU9</accession>
<protein>
    <submittedName>
        <fullName evidence="7">Sigma-70 family RNA polymerase sigma factor</fullName>
    </submittedName>
</protein>
<feature type="domain" description="RNA polymerase sigma factor 70 region 4 type 2" evidence="6">
    <location>
        <begin position="149"/>
        <end position="201"/>
    </location>
</feature>
<dbReference type="GO" id="GO:0003677">
    <property type="term" value="F:DNA binding"/>
    <property type="evidence" value="ECO:0007669"/>
    <property type="project" value="InterPro"/>
</dbReference>
<keyword evidence="3" id="KW-0731">Sigma factor</keyword>
<evidence type="ECO:0000256" key="1">
    <source>
        <dbReference type="ARBA" id="ARBA00010641"/>
    </source>
</evidence>
<comment type="similarity">
    <text evidence="1">Belongs to the sigma-70 factor family. ECF subfamily.</text>
</comment>
<keyword evidence="4" id="KW-0804">Transcription</keyword>
<evidence type="ECO:0000313" key="7">
    <source>
        <dbReference type="EMBL" id="MCK6264213.1"/>
    </source>
</evidence>
<feature type="domain" description="RNA polymerase sigma-70 region 2" evidence="5">
    <location>
        <begin position="48"/>
        <end position="112"/>
    </location>
</feature>
<dbReference type="InterPro" id="IPR039425">
    <property type="entry name" value="RNA_pol_sigma-70-like"/>
</dbReference>
<dbReference type="Pfam" id="PF04542">
    <property type="entry name" value="Sigma70_r2"/>
    <property type="match status" value="1"/>
</dbReference>
<keyword evidence="2" id="KW-0805">Transcription regulation</keyword>
<dbReference type="SUPFAM" id="SSF88659">
    <property type="entry name" value="Sigma3 and sigma4 domains of RNA polymerase sigma factors"/>
    <property type="match status" value="1"/>
</dbReference>
<dbReference type="PANTHER" id="PTHR43133">
    <property type="entry name" value="RNA POLYMERASE ECF-TYPE SIGMA FACTO"/>
    <property type="match status" value="1"/>
</dbReference>
<dbReference type="Pfam" id="PF08281">
    <property type="entry name" value="Sigma70_r4_2"/>
    <property type="match status" value="1"/>
</dbReference>
<dbReference type="InterPro" id="IPR007627">
    <property type="entry name" value="RNA_pol_sigma70_r2"/>
</dbReference>
<evidence type="ECO:0000259" key="5">
    <source>
        <dbReference type="Pfam" id="PF04542"/>
    </source>
</evidence>
<dbReference type="Gene3D" id="1.10.10.10">
    <property type="entry name" value="Winged helix-like DNA-binding domain superfamily/Winged helix DNA-binding domain"/>
    <property type="match status" value="1"/>
</dbReference>
<gene>
    <name evidence="7" type="ORF">KP803_13110</name>
</gene>
<evidence type="ECO:0000313" key="8">
    <source>
        <dbReference type="Proteomes" id="UP001139559"/>
    </source>
</evidence>
<evidence type="ECO:0000256" key="4">
    <source>
        <dbReference type="ARBA" id="ARBA00023163"/>
    </source>
</evidence>
<dbReference type="InterPro" id="IPR013324">
    <property type="entry name" value="RNA_pol_sigma_r3/r4-like"/>
</dbReference>
<proteinExistence type="inferred from homology"/>
<comment type="caution">
    <text evidence="7">The sequence shown here is derived from an EMBL/GenBank/DDBJ whole genome shotgun (WGS) entry which is preliminary data.</text>
</comment>
<dbReference type="InterPro" id="IPR013325">
    <property type="entry name" value="RNA_pol_sigma_r2"/>
</dbReference>
<evidence type="ECO:0000256" key="2">
    <source>
        <dbReference type="ARBA" id="ARBA00023015"/>
    </source>
</evidence>
<dbReference type="EMBL" id="JAJHVV010000007">
    <property type="protein sequence ID" value="MCK6264213.1"/>
    <property type="molecule type" value="Genomic_DNA"/>
</dbReference>
<dbReference type="Gene3D" id="1.10.1740.10">
    <property type="match status" value="1"/>
</dbReference>
<sequence length="211" mass="24201">MHQNEDITNPPVGGSPIIQPIKSAHEVLSVYLSQVAESQDKDAFTKLFEFFAPKIKRFGIKQFKDDSLANELVQDTMANVWRKSHLYNKDKGAATTWVYTVMRNVCFDHQRKMKNNAAQNLGDDIWPLEQASVERDTTYQQDSDHLMNEKIQKLVDELPTAQRVVLKAVYYQDLSQEQLAQQLGVPVGTIKSRLRLALSKIRQKMGEQNHD</sequence>
<dbReference type="AlphaFoldDB" id="A0A9X1XLU9"/>
<reference evidence="7" key="1">
    <citation type="submission" date="2021-11" db="EMBL/GenBank/DDBJ databases">
        <title>Vibrio ZSDE26 sp. nov. and Vibrio ZSDZ34 sp. nov., isolated from coastal seawater in Qingdao.</title>
        <authorList>
            <person name="Zhang P."/>
        </authorList>
    </citation>
    <scope>NUCLEOTIDE SEQUENCE</scope>
    <source>
        <strain evidence="7">ZSDE26</strain>
    </source>
</reference>
<dbReference type="InterPro" id="IPR036388">
    <property type="entry name" value="WH-like_DNA-bd_sf"/>
</dbReference>
<evidence type="ECO:0000256" key="3">
    <source>
        <dbReference type="ARBA" id="ARBA00023082"/>
    </source>
</evidence>
<dbReference type="GO" id="GO:0016987">
    <property type="term" value="F:sigma factor activity"/>
    <property type="evidence" value="ECO:0007669"/>
    <property type="project" value="UniProtKB-KW"/>
</dbReference>
<keyword evidence="8" id="KW-1185">Reference proteome</keyword>
<dbReference type="RefSeq" id="WP_248009284.1">
    <property type="nucleotide sequence ID" value="NZ_JAJHVV010000007.1"/>
</dbReference>
<dbReference type="NCBIfam" id="TIGR02937">
    <property type="entry name" value="sigma70-ECF"/>
    <property type="match status" value="1"/>
</dbReference>
<dbReference type="CDD" id="cd06171">
    <property type="entry name" value="Sigma70_r4"/>
    <property type="match status" value="1"/>
</dbReference>
<dbReference type="InterPro" id="IPR014284">
    <property type="entry name" value="RNA_pol_sigma-70_dom"/>
</dbReference>
<name>A0A9X1XLU9_9VIBR</name>
<dbReference type="Proteomes" id="UP001139559">
    <property type="component" value="Unassembled WGS sequence"/>
</dbReference>
<dbReference type="InterPro" id="IPR013249">
    <property type="entry name" value="RNA_pol_sigma70_r4_t2"/>
</dbReference>
<dbReference type="SUPFAM" id="SSF88946">
    <property type="entry name" value="Sigma2 domain of RNA polymerase sigma factors"/>
    <property type="match status" value="1"/>
</dbReference>
<dbReference type="GO" id="GO:0006352">
    <property type="term" value="P:DNA-templated transcription initiation"/>
    <property type="evidence" value="ECO:0007669"/>
    <property type="project" value="InterPro"/>
</dbReference>
<dbReference type="NCBIfam" id="NF009178">
    <property type="entry name" value="PRK12526.1"/>
    <property type="match status" value="1"/>
</dbReference>